<dbReference type="Proteomes" id="UP001181313">
    <property type="component" value="Unassembled WGS sequence"/>
</dbReference>
<reference evidence="2" key="1">
    <citation type="submission" date="2024-05" db="EMBL/GenBank/DDBJ databases">
        <title>30 novel species of actinomycetes from the DSMZ collection.</title>
        <authorList>
            <person name="Nouioui I."/>
        </authorList>
    </citation>
    <scope>NUCLEOTIDE SEQUENCE</scope>
    <source>
        <strain evidence="2">DSM 41972</strain>
    </source>
</reference>
<sequence length="66" mass="7303">MARKPGTAPSPSAPGRRRPTPAGARPHHRLGHLDEALADPDRTLELNPSYAWARERRDAVVRDRDG</sequence>
<evidence type="ECO:0008006" key="4">
    <source>
        <dbReference type="Google" id="ProtNLM"/>
    </source>
</evidence>
<evidence type="ECO:0000256" key="1">
    <source>
        <dbReference type="SAM" id="MobiDB-lite"/>
    </source>
</evidence>
<feature type="region of interest" description="Disordered" evidence="1">
    <location>
        <begin position="1"/>
        <end position="41"/>
    </location>
</feature>
<feature type="compositionally biased region" description="Basic residues" evidence="1">
    <location>
        <begin position="15"/>
        <end position="30"/>
    </location>
</feature>
<keyword evidence="3" id="KW-1185">Reference proteome</keyword>
<protein>
    <recommendedName>
        <fullName evidence="4">Tetratricopeptide repeat protein</fullName>
    </recommendedName>
</protein>
<organism evidence="2 3">
    <name type="scientific">Streptomyces althioticus subsp. attaecolombicae</name>
    <dbReference type="NCBI Taxonomy" id="3075534"/>
    <lineage>
        <taxon>Bacteria</taxon>
        <taxon>Bacillati</taxon>
        <taxon>Actinomycetota</taxon>
        <taxon>Actinomycetes</taxon>
        <taxon>Kitasatosporales</taxon>
        <taxon>Streptomycetaceae</taxon>
        <taxon>Streptomyces</taxon>
        <taxon>Streptomyces althioticus group</taxon>
    </lineage>
</organism>
<dbReference type="RefSeq" id="WP_337674443.1">
    <property type="nucleotide sequence ID" value="NZ_JAVSGH010000008.1"/>
</dbReference>
<feature type="compositionally biased region" description="Basic and acidic residues" evidence="1">
    <location>
        <begin position="31"/>
        <end position="41"/>
    </location>
</feature>
<evidence type="ECO:0000313" key="3">
    <source>
        <dbReference type="Proteomes" id="UP001181313"/>
    </source>
</evidence>
<comment type="caution">
    <text evidence="2">The sequence shown here is derived from an EMBL/GenBank/DDBJ whole genome shotgun (WGS) entry which is preliminary data.</text>
</comment>
<name>A0ABU3HWN5_9ACTN</name>
<accession>A0ABU3HWN5</accession>
<gene>
    <name evidence="2" type="ORF">ROS62_09470</name>
</gene>
<proteinExistence type="predicted"/>
<evidence type="ECO:0000313" key="2">
    <source>
        <dbReference type="EMBL" id="MDT3725112.1"/>
    </source>
</evidence>
<dbReference type="EMBL" id="JAVSGH010000008">
    <property type="protein sequence ID" value="MDT3725112.1"/>
    <property type="molecule type" value="Genomic_DNA"/>
</dbReference>